<evidence type="ECO:0000259" key="8">
    <source>
        <dbReference type="Pfam" id="PF04024"/>
    </source>
</evidence>
<keyword evidence="10" id="KW-1185">Reference proteome</keyword>
<evidence type="ECO:0000256" key="4">
    <source>
        <dbReference type="ARBA" id="ARBA00022989"/>
    </source>
</evidence>
<proteinExistence type="predicted"/>
<organism evidence="9 10">
    <name type="scientific">Cutibacterium equinum</name>
    <dbReference type="NCBI Taxonomy" id="3016342"/>
    <lineage>
        <taxon>Bacteria</taxon>
        <taxon>Bacillati</taxon>
        <taxon>Actinomycetota</taxon>
        <taxon>Actinomycetes</taxon>
        <taxon>Propionibacteriales</taxon>
        <taxon>Propionibacteriaceae</taxon>
        <taxon>Cutibacterium</taxon>
    </lineage>
</organism>
<keyword evidence="4 7" id="KW-1133">Transmembrane helix</keyword>
<dbReference type="PANTHER" id="PTHR33885">
    <property type="entry name" value="PHAGE SHOCK PROTEIN C"/>
    <property type="match status" value="1"/>
</dbReference>
<gene>
    <name evidence="9" type="ORF">O6R08_08015</name>
</gene>
<dbReference type="RefSeq" id="WP_271417658.1">
    <property type="nucleotide sequence ID" value="NZ_CP115668.1"/>
</dbReference>
<evidence type="ECO:0000256" key="7">
    <source>
        <dbReference type="SAM" id="Phobius"/>
    </source>
</evidence>
<dbReference type="PANTHER" id="PTHR33885:SF3">
    <property type="entry name" value="PHAGE SHOCK PROTEIN C"/>
    <property type="match status" value="1"/>
</dbReference>
<reference evidence="9 10" key="1">
    <citation type="submission" date="2023-01" db="EMBL/GenBank/DDBJ databases">
        <authorList>
            <person name="Lee S.H."/>
            <person name="Jung H.S."/>
            <person name="Yun J.U."/>
        </authorList>
    </citation>
    <scope>NUCLEOTIDE SEQUENCE [LARGE SCALE GENOMIC DNA]</scope>
    <source>
        <strain evidence="9 10">CBA3108</strain>
    </source>
</reference>
<feature type="transmembrane region" description="Helical" evidence="7">
    <location>
        <begin position="34"/>
        <end position="57"/>
    </location>
</feature>
<feature type="region of interest" description="Disordered" evidence="6">
    <location>
        <begin position="67"/>
        <end position="108"/>
    </location>
</feature>
<dbReference type="InterPro" id="IPR007168">
    <property type="entry name" value="Phageshock_PspC_N"/>
</dbReference>
<evidence type="ECO:0000256" key="3">
    <source>
        <dbReference type="ARBA" id="ARBA00022692"/>
    </source>
</evidence>
<protein>
    <submittedName>
        <fullName evidence="9">PspC domain-containing protein</fullName>
    </submittedName>
</protein>
<name>A0ABY7QYW9_9ACTN</name>
<accession>A0ABY7QYW9</accession>
<dbReference type="Pfam" id="PF04024">
    <property type="entry name" value="PspC"/>
    <property type="match status" value="1"/>
</dbReference>
<keyword evidence="3 7" id="KW-0812">Transmembrane</keyword>
<evidence type="ECO:0000313" key="10">
    <source>
        <dbReference type="Proteomes" id="UP001212097"/>
    </source>
</evidence>
<keyword evidence="2" id="KW-1003">Cell membrane</keyword>
<comment type="subcellular location">
    <subcellularLocation>
        <location evidence="1">Cell membrane</location>
        <topology evidence="1">Single-pass membrane protein</topology>
    </subcellularLocation>
</comment>
<dbReference type="Proteomes" id="UP001212097">
    <property type="component" value="Chromosome"/>
</dbReference>
<keyword evidence="5 7" id="KW-0472">Membrane</keyword>
<evidence type="ECO:0000256" key="5">
    <source>
        <dbReference type="ARBA" id="ARBA00023136"/>
    </source>
</evidence>
<evidence type="ECO:0000313" key="9">
    <source>
        <dbReference type="EMBL" id="WCC79457.1"/>
    </source>
</evidence>
<evidence type="ECO:0000256" key="1">
    <source>
        <dbReference type="ARBA" id="ARBA00004162"/>
    </source>
</evidence>
<feature type="domain" description="Phage shock protein PspC N-terminal" evidence="8">
    <location>
        <begin position="4"/>
        <end position="60"/>
    </location>
</feature>
<sequence length="108" mass="11650">MATKLTRPQEGRIIGGVCQGIANALDVDPTIVRVIAALLVLAAGSGPLLYLVLWMIIPEEGSGESVAGDLARKARQKQASPRSGDAWNFDETTSARRHDENFNPYTED</sequence>
<dbReference type="InterPro" id="IPR052027">
    <property type="entry name" value="PspC"/>
</dbReference>
<evidence type="ECO:0000256" key="6">
    <source>
        <dbReference type="SAM" id="MobiDB-lite"/>
    </source>
</evidence>
<dbReference type="EMBL" id="CP115668">
    <property type="protein sequence ID" value="WCC79457.1"/>
    <property type="molecule type" value="Genomic_DNA"/>
</dbReference>
<reference evidence="9 10" key="2">
    <citation type="submission" date="2023-06" db="EMBL/GenBank/DDBJ databases">
        <title>The Gram-positive Non-spore-bearing Anaerobic Bacilli of Human Feces.</title>
        <authorList>
            <person name="Eggerth A.H."/>
        </authorList>
    </citation>
    <scope>NUCLEOTIDE SEQUENCE [LARGE SCALE GENOMIC DNA]</scope>
    <source>
        <strain evidence="9 10">CBA3108</strain>
    </source>
</reference>
<evidence type="ECO:0000256" key="2">
    <source>
        <dbReference type="ARBA" id="ARBA00022475"/>
    </source>
</evidence>